<evidence type="ECO:0000259" key="2">
    <source>
        <dbReference type="Pfam" id="PF05603"/>
    </source>
</evidence>
<evidence type="ECO:0000313" key="7">
    <source>
        <dbReference type="WormBase" id="SRAE_1000044700"/>
    </source>
</evidence>
<evidence type="ECO:0000313" key="5">
    <source>
        <dbReference type="Proteomes" id="UP000035682"/>
    </source>
</evidence>
<reference evidence="6" key="2">
    <citation type="submission" date="2020-12" db="UniProtKB">
        <authorList>
            <consortium name="WormBaseParasite"/>
        </authorList>
    </citation>
    <scope>IDENTIFICATION</scope>
</reference>
<name>A0A090MUE1_STRRB</name>
<dbReference type="PANTHER" id="PTHR12925:SF0">
    <property type="entry name" value="PROTEIN HIKESHI"/>
    <property type="match status" value="1"/>
</dbReference>
<feature type="domain" description="Hikeshi-like C-terminal" evidence="3">
    <location>
        <begin position="176"/>
        <end position="235"/>
    </location>
</feature>
<feature type="domain" description="Hikeshi-like N-terminal" evidence="2">
    <location>
        <begin position="41"/>
        <end position="166"/>
    </location>
</feature>
<dbReference type="OrthoDB" id="10248398at2759"/>
<evidence type="ECO:0000313" key="6">
    <source>
        <dbReference type="WBParaSite" id="SRAE_1000044700.1"/>
    </source>
</evidence>
<organism evidence="4">
    <name type="scientific">Strongyloides ratti</name>
    <name type="common">Parasitic roundworm</name>
    <dbReference type="NCBI Taxonomy" id="34506"/>
    <lineage>
        <taxon>Eukaryota</taxon>
        <taxon>Metazoa</taxon>
        <taxon>Ecdysozoa</taxon>
        <taxon>Nematoda</taxon>
        <taxon>Chromadorea</taxon>
        <taxon>Rhabditida</taxon>
        <taxon>Tylenchina</taxon>
        <taxon>Panagrolaimomorpha</taxon>
        <taxon>Strongyloidoidea</taxon>
        <taxon>Strongyloididae</taxon>
        <taxon>Strongyloides</taxon>
    </lineage>
</organism>
<dbReference type="GeneID" id="36374538"/>
<dbReference type="GO" id="GO:0061608">
    <property type="term" value="F:nuclear import signal receptor activity"/>
    <property type="evidence" value="ECO:0007669"/>
    <property type="project" value="TreeGrafter"/>
</dbReference>
<gene>
    <name evidence="4 6 7" type="ORF">SRAE_1000044700</name>
</gene>
<accession>A0A090MUE1</accession>
<dbReference type="GO" id="GO:0005829">
    <property type="term" value="C:cytosol"/>
    <property type="evidence" value="ECO:0007669"/>
    <property type="project" value="TreeGrafter"/>
</dbReference>
<proteinExistence type="inferred from homology"/>
<dbReference type="EMBL" id="LN609528">
    <property type="protein sequence ID" value="CEF62173.1"/>
    <property type="molecule type" value="Genomic_DNA"/>
</dbReference>
<dbReference type="Proteomes" id="UP000035682">
    <property type="component" value="Unplaced"/>
</dbReference>
<dbReference type="PANTHER" id="PTHR12925">
    <property type="entry name" value="HIKESHI FAMILY MEMBER"/>
    <property type="match status" value="1"/>
</dbReference>
<dbReference type="AlphaFoldDB" id="A0A090MUE1"/>
<dbReference type="GO" id="GO:0006606">
    <property type="term" value="P:protein import into nucleus"/>
    <property type="evidence" value="ECO:0007669"/>
    <property type="project" value="TreeGrafter"/>
</dbReference>
<dbReference type="Pfam" id="PF05603">
    <property type="entry name" value="Hikeshi-like_N"/>
    <property type="match status" value="1"/>
</dbReference>
<evidence type="ECO:0000313" key="4">
    <source>
        <dbReference type="EMBL" id="CEF62173.1"/>
    </source>
</evidence>
<dbReference type="GO" id="GO:0030544">
    <property type="term" value="F:Hsp70 protein binding"/>
    <property type="evidence" value="ECO:0007669"/>
    <property type="project" value="TreeGrafter"/>
</dbReference>
<dbReference type="RefSeq" id="XP_024501375.1">
    <property type="nucleotide sequence ID" value="XM_024647281.1"/>
</dbReference>
<dbReference type="OMA" id="NISHIVV"/>
<dbReference type="STRING" id="34506.A0A090MUE1"/>
<comment type="similarity">
    <text evidence="1">Belongs to the OPI10 family.</text>
</comment>
<evidence type="ECO:0000259" key="3">
    <source>
        <dbReference type="Pfam" id="PF21057"/>
    </source>
</evidence>
<protein>
    <submittedName>
        <fullName evidence="4">Protein Hikeshi</fullName>
    </submittedName>
</protein>
<evidence type="ECO:0000256" key="1">
    <source>
        <dbReference type="ARBA" id="ARBA00006623"/>
    </source>
</evidence>
<dbReference type="WormBase" id="SRAE_1000044700">
    <property type="protein sequence ID" value="SRP04250"/>
    <property type="gene ID" value="WBGene00257043"/>
</dbReference>
<dbReference type="InterPro" id="IPR048364">
    <property type="entry name" value="Hikeshi-like_C"/>
</dbReference>
<dbReference type="WBParaSite" id="SRAE_1000044700.1">
    <property type="protein sequence ID" value="SRAE_1000044700.1"/>
    <property type="gene ID" value="WBGene00257043"/>
</dbReference>
<dbReference type="InterPro" id="IPR008493">
    <property type="entry name" value="Hikeshi-like_N"/>
</dbReference>
<reference evidence="4 5" key="1">
    <citation type="submission" date="2014-09" db="EMBL/GenBank/DDBJ databases">
        <authorList>
            <person name="Martin A.A."/>
        </authorList>
    </citation>
    <scope>NUCLEOTIDE SEQUENCE</scope>
    <source>
        <strain evidence="5">ED321</strain>
        <strain evidence="4">ED321 Heterogonic</strain>
    </source>
</reference>
<dbReference type="GO" id="GO:0005634">
    <property type="term" value="C:nucleus"/>
    <property type="evidence" value="ECO:0007669"/>
    <property type="project" value="TreeGrafter"/>
</dbReference>
<keyword evidence="5" id="KW-1185">Reference proteome</keyword>
<sequence>MSIAGYFCYLRRKQQNKPNYSIENYIYNFPIMTSNVFGALVVGRSVNANFEIVSPTNFLCTIQDNTNISHIVVFLTGVEAFPAGYGGSIYMRWANIGNTDPAWHYLGAITNDKPSAMFKVGNLYDKEPTHSNIFSQQNIFTLSHNCCQIGIQVEPENEINQRTTSEGVKPSMEGEMTEFCRKMLSNFFNYCQSFITTVPNSNGFGQSSEVIPAKCLEQWYNKFDSRMKANPKFWKDLN</sequence>
<dbReference type="Pfam" id="PF21057">
    <property type="entry name" value="Hikeshi-like_C"/>
    <property type="match status" value="1"/>
</dbReference>
<dbReference type="CTD" id="36374538"/>
<dbReference type="InterPro" id="IPR031318">
    <property type="entry name" value="OPI10"/>
</dbReference>